<name>A0A1A8VID6_PLAOA</name>
<dbReference type="EMBL" id="FLQU01000053">
    <property type="protein sequence ID" value="SBS80203.1"/>
    <property type="molecule type" value="Genomic_DNA"/>
</dbReference>
<evidence type="ECO:0000256" key="1">
    <source>
        <dbReference type="SAM" id="Coils"/>
    </source>
</evidence>
<evidence type="ECO:0000259" key="2">
    <source>
        <dbReference type="SMART" id="SM01254"/>
    </source>
</evidence>
<evidence type="ECO:0000313" key="4">
    <source>
        <dbReference type="Proteomes" id="UP000078560"/>
    </source>
</evidence>
<feature type="coiled-coil region" evidence="1">
    <location>
        <begin position="742"/>
        <end position="815"/>
    </location>
</feature>
<protein>
    <recommendedName>
        <fullName evidence="2">Protein phosphatase 1 regulatory subunit 21 N-terminal domain-containing protein</fullName>
    </recommendedName>
</protein>
<evidence type="ECO:0000313" key="3">
    <source>
        <dbReference type="EMBL" id="SBS80203.1"/>
    </source>
</evidence>
<gene>
    <name evidence="3" type="ORF">POVCU2_0003990</name>
</gene>
<dbReference type="SMART" id="SM01254">
    <property type="entry name" value="KLRAQ"/>
    <property type="match status" value="1"/>
</dbReference>
<proteinExistence type="predicted"/>
<accession>A0A1A8VID6</accession>
<dbReference type="AlphaFoldDB" id="A0A1A8VID6"/>
<sequence>MNIEEKYKLIKEKYKEIKEQNDILKKAIIEYKKDIKQLEKKNDEQNSKINIILDKNSNLISSNNELTGKVTQLSNSLEEQKKNNSGWKKLMLLTKGSKENLQESVALEELEMKIKENEALHNKIDDLHDRNKMLERELDTYRNNHKDKLNEKERTIENLNDIIRCANDNITRIESEKEKMKKQIEVNKIQFNETLEVKNKHIIRMETACRMLKNKCYPRYKVNFNEIPFLGKITHWDSYIQSKINEYMKCFQSYISDVIERIKEYLTALKELFAFQEMQFSNVYQKMEKEKRGNNIDYSKFLDLQRISQKEVACLEGVINLLELLKAECHKNEDDERTKTFLRNITDEIRKVFLNVNVYLCIEEYLFPTYMSNKKFSLKNVTRELRHLKELILKIINTFSFVVFVGPYNYEKIVAHYFEGRNVRERAGGGGYTIGASYDVKCIDYWSAEEENADQSNVTTSSISGESEDHVDHLLFSLKRSNFRKLLCEREETTLSKHEHLRHCVEKNNKIIVFLLKKIKILLEDICYSFKYIKTYISFRICEVKGSDILHPQNSTFIMSILDLTNSLINYVENFEMENLQLPVISLLSYSRLNNCITYKNQSNHLLKINESFLKKKIIPYELLKEGFTNKEVYQKNVNKLKKALLKKRKTIRTLQKKNHQILAEFKTSVMTNKELQLNNEFLANSLSHKREVENEKDLNSNVEMYAEKVLNFVTLNNSNMSSLNVQEKQLIEAYICSCVKINKLNLEIKKYMEILEQLQSGFATKEDEIKKLNLQIETCKEEETNIHKKYEEQMNTLHDLIVTLEKQISKLNSEKNVHKFFILCSICGNKNNMGNFEKLKEYTTL</sequence>
<dbReference type="InterPro" id="IPR019343">
    <property type="entry name" value="PPP1R21_N"/>
</dbReference>
<feature type="domain" description="Protein phosphatase 1 regulatory subunit 21 N-terminal" evidence="2">
    <location>
        <begin position="7"/>
        <end position="110"/>
    </location>
</feature>
<dbReference type="Proteomes" id="UP000078560">
    <property type="component" value="Unassembled WGS sequence"/>
</dbReference>
<reference evidence="4" key="1">
    <citation type="submission" date="2016-05" db="EMBL/GenBank/DDBJ databases">
        <authorList>
            <person name="Naeem Raeece"/>
        </authorList>
    </citation>
    <scope>NUCLEOTIDE SEQUENCE [LARGE SCALE GENOMIC DNA]</scope>
</reference>
<keyword evidence="1" id="KW-0175">Coiled coil</keyword>
<feature type="coiled-coil region" evidence="1">
    <location>
        <begin position="7"/>
        <end position="190"/>
    </location>
</feature>
<organism evidence="3 4">
    <name type="scientific">Plasmodium ovale curtisi</name>
    <dbReference type="NCBI Taxonomy" id="864141"/>
    <lineage>
        <taxon>Eukaryota</taxon>
        <taxon>Sar</taxon>
        <taxon>Alveolata</taxon>
        <taxon>Apicomplexa</taxon>
        <taxon>Aconoidasida</taxon>
        <taxon>Haemosporida</taxon>
        <taxon>Plasmodiidae</taxon>
        <taxon>Plasmodium</taxon>
        <taxon>Plasmodium (Plasmodium)</taxon>
    </lineage>
</organism>